<reference evidence="2" key="1">
    <citation type="journal article" date="2017" name="Nature">
        <title>The sunflower genome provides insights into oil metabolism, flowering and Asterid evolution.</title>
        <authorList>
            <person name="Badouin H."/>
            <person name="Gouzy J."/>
            <person name="Grassa C.J."/>
            <person name="Murat F."/>
            <person name="Staton S.E."/>
            <person name="Cottret L."/>
            <person name="Lelandais-Briere C."/>
            <person name="Owens G.L."/>
            <person name="Carrere S."/>
            <person name="Mayjonade B."/>
            <person name="Legrand L."/>
            <person name="Gill N."/>
            <person name="Kane N.C."/>
            <person name="Bowers J.E."/>
            <person name="Hubner S."/>
            <person name="Bellec A."/>
            <person name="Berard A."/>
            <person name="Berges H."/>
            <person name="Blanchet N."/>
            <person name="Boniface M.C."/>
            <person name="Brunel D."/>
            <person name="Catrice O."/>
            <person name="Chaidir N."/>
            <person name="Claudel C."/>
            <person name="Donnadieu C."/>
            <person name="Faraut T."/>
            <person name="Fievet G."/>
            <person name="Helmstetter N."/>
            <person name="King M."/>
            <person name="Knapp S.J."/>
            <person name="Lai Z."/>
            <person name="Le Paslier M.C."/>
            <person name="Lippi Y."/>
            <person name="Lorenzon L."/>
            <person name="Mandel J.R."/>
            <person name="Marage G."/>
            <person name="Marchand G."/>
            <person name="Marquand E."/>
            <person name="Bret-Mestries E."/>
            <person name="Morien E."/>
            <person name="Nambeesan S."/>
            <person name="Nguyen T."/>
            <person name="Pegot-Espagnet P."/>
            <person name="Pouilly N."/>
            <person name="Raftis F."/>
            <person name="Sallet E."/>
            <person name="Schiex T."/>
            <person name="Thomas J."/>
            <person name="Vandecasteele C."/>
            <person name="Vares D."/>
            <person name="Vear F."/>
            <person name="Vautrin S."/>
            <person name="Crespi M."/>
            <person name="Mangin B."/>
            <person name="Burke J.M."/>
            <person name="Salse J."/>
            <person name="Munos S."/>
            <person name="Vincourt P."/>
            <person name="Rieseberg L.H."/>
            <person name="Langlade N.B."/>
        </authorList>
    </citation>
    <scope>NUCLEOTIDE SEQUENCE [LARGE SCALE GENOMIC DNA]</scope>
    <source>
        <strain evidence="2">cv. SF193</strain>
    </source>
</reference>
<dbReference type="AlphaFoldDB" id="A0A251TVI9"/>
<dbReference type="EMBL" id="CM007898">
    <property type="protein sequence ID" value="OTG14934.1"/>
    <property type="molecule type" value="Genomic_DNA"/>
</dbReference>
<evidence type="ECO:0000313" key="1">
    <source>
        <dbReference type="EMBL" id="OTG14934.1"/>
    </source>
</evidence>
<accession>A0A251TVI9</accession>
<sequence length="164" mass="18525">MNTNQAATLVSIYSSLIPSTNIHMDSLSHPLIVGIGVLEIMQSDRHCWNWCSRNYAIGSILRSRVYDVDTNYHNLSTKMLDLKDQAFVGEDNCVILTSCRSSRVHDVDTKYHNLSTKVHILSCSFTLDLEDQTFVGEANCVLITLKLECFDFNSNDNHPLIVDL</sequence>
<protein>
    <submittedName>
        <fullName evidence="1">Uncharacterized protein</fullName>
    </submittedName>
</protein>
<proteinExistence type="predicted"/>
<evidence type="ECO:0000313" key="2">
    <source>
        <dbReference type="Proteomes" id="UP000215914"/>
    </source>
</evidence>
<dbReference type="InParanoid" id="A0A251TVI9"/>
<organism evidence="1 2">
    <name type="scientific">Helianthus annuus</name>
    <name type="common">Common sunflower</name>
    <dbReference type="NCBI Taxonomy" id="4232"/>
    <lineage>
        <taxon>Eukaryota</taxon>
        <taxon>Viridiplantae</taxon>
        <taxon>Streptophyta</taxon>
        <taxon>Embryophyta</taxon>
        <taxon>Tracheophyta</taxon>
        <taxon>Spermatophyta</taxon>
        <taxon>Magnoliopsida</taxon>
        <taxon>eudicotyledons</taxon>
        <taxon>Gunneridae</taxon>
        <taxon>Pentapetalae</taxon>
        <taxon>asterids</taxon>
        <taxon>campanulids</taxon>
        <taxon>Asterales</taxon>
        <taxon>Asteraceae</taxon>
        <taxon>Asteroideae</taxon>
        <taxon>Heliantheae alliance</taxon>
        <taxon>Heliantheae</taxon>
        <taxon>Helianthus</taxon>
    </lineage>
</organism>
<name>A0A251TVI9_HELAN</name>
<keyword evidence="2" id="KW-1185">Reference proteome</keyword>
<gene>
    <name evidence="1" type="ORF">HannXRQ_Chr09g0254871</name>
</gene>
<dbReference type="Proteomes" id="UP000215914">
    <property type="component" value="Chromosome 9"/>
</dbReference>